<dbReference type="Gene3D" id="3.20.20.70">
    <property type="entry name" value="Aldolase class I"/>
    <property type="match status" value="1"/>
</dbReference>
<feature type="domain" description="Radical SAM core" evidence="6">
    <location>
        <begin position="3"/>
        <end position="219"/>
    </location>
</feature>
<evidence type="ECO:0000259" key="6">
    <source>
        <dbReference type="PROSITE" id="PS51918"/>
    </source>
</evidence>
<dbReference type="GO" id="GO:0051536">
    <property type="term" value="F:iron-sulfur cluster binding"/>
    <property type="evidence" value="ECO:0007669"/>
    <property type="project" value="UniProtKB-KW"/>
</dbReference>
<evidence type="ECO:0000256" key="5">
    <source>
        <dbReference type="ARBA" id="ARBA00023014"/>
    </source>
</evidence>
<keyword evidence="5" id="KW-0411">Iron-sulfur</keyword>
<keyword evidence="4" id="KW-0408">Iron</keyword>
<evidence type="ECO:0000256" key="2">
    <source>
        <dbReference type="ARBA" id="ARBA00022691"/>
    </source>
</evidence>
<dbReference type="Proteomes" id="UP000187735">
    <property type="component" value="Chromosome"/>
</dbReference>
<reference evidence="7 8" key="1">
    <citation type="journal article" date="2016" name="Front. Microbiol.">
        <title>Fuerstia marisgermanicae gen. nov., sp. nov., an Unusual Member of the Phylum Planctomycetes from the German Wadden Sea.</title>
        <authorList>
            <person name="Kohn T."/>
            <person name="Heuer A."/>
            <person name="Jogler M."/>
            <person name="Vollmers J."/>
            <person name="Boedeker C."/>
            <person name="Bunk B."/>
            <person name="Rast P."/>
            <person name="Borchert D."/>
            <person name="Glockner I."/>
            <person name="Freese H.M."/>
            <person name="Klenk H.P."/>
            <person name="Overmann J."/>
            <person name="Kaster A.K."/>
            <person name="Rohde M."/>
            <person name="Wiegand S."/>
            <person name="Jogler C."/>
        </authorList>
    </citation>
    <scope>NUCLEOTIDE SEQUENCE [LARGE SCALE GENOMIC DNA]</scope>
    <source>
        <strain evidence="7 8">NH11</strain>
    </source>
</reference>
<evidence type="ECO:0000256" key="4">
    <source>
        <dbReference type="ARBA" id="ARBA00023004"/>
    </source>
</evidence>
<dbReference type="STRING" id="1891926.Fuma_01247"/>
<evidence type="ECO:0000313" key="8">
    <source>
        <dbReference type="Proteomes" id="UP000187735"/>
    </source>
</evidence>
<dbReference type="GO" id="GO:0046872">
    <property type="term" value="F:metal ion binding"/>
    <property type="evidence" value="ECO:0007669"/>
    <property type="project" value="UniProtKB-KW"/>
</dbReference>
<keyword evidence="8" id="KW-1185">Reference proteome</keyword>
<keyword evidence="2" id="KW-0949">S-adenosyl-L-methionine</keyword>
<keyword evidence="3" id="KW-0479">Metal-binding</keyword>
<name>A0A1P8WC85_9PLAN</name>
<evidence type="ECO:0000256" key="3">
    <source>
        <dbReference type="ARBA" id="ARBA00022723"/>
    </source>
</evidence>
<dbReference type="PROSITE" id="PS51918">
    <property type="entry name" value="RADICAL_SAM"/>
    <property type="match status" value="1"/>
</dbReference>
<evidence type="ECO:0000313" key="7">
    <source>
        <dbReference type="EMBL" id="APZ91656.1"/>
    </source>
</evidence>
<dbReference type="SUPFAM" id="SSF102114">
    <property type="entry name" value="Radical SAM enzymes"/>
    <property type="match status" value="1"/>
</dbReference>
<dbReference type="InterPro" id="IPR013785">
    <property type="entry name" value="Aldolase_TIM"/>
</dbReference>
<dbReference type="CDD" id="cd01335">
    <property type="entry name" value="Radical_SAM"/>
    <property type="match status" value="1"/>
</dbReference>
<dbReference type="OrthoDB" id="9782387at2"/>
<evidence type="ECO:0000256" key="1">
    <source>
        <dbReference type="ARBA" id="ARBA00001966"/>
    </source>
</evidence>
<dbReference type="Pfam" id="PF04055">
    <property type="entry name" value="Radical_SAM"/>
    <property type="match status" value="1"/>
</dbReference>
<dbReference type="KEGG" id="fmr:Fuma_01247"/>
<organism evidence="7 8">
    <name type="scientific">Fuerstiella marisgermanici</name>
    <dbReference type="NCBI Taxonomy" id="1891926"/>
    <lineage>
        <taxon>Bacteria</taxon>
        <taxon>Pseudomonadati</taxon>
        <taxon>Planctomycetota</taxon>
        <taxon>Planctomycetia</taxon>
        <taxon>Planctomycetales</taxon>
        <taxon>Planctomycetaceae</taxon>
        <taxon>Fuerstiella</taxon>
    </lineage>
</organism>
<dbReference type="InterPro" id="IPR050377">
    <property type="entry name" value="Radical_SAM_PqqE_MftC-like"/>
</dbReference>
<protein>
    <submittedName>
        <fullName evidence="7">Pyrroloquinoline quinone biosynthesis protein PqqE</fullName>
    </submittedName>
</protein>
<proteinExistence type="predicted"/>
<dbReference type="EMBL" id="CP017641">
    <property type="protein sequence ID" value="APZ91656.1"/>
    <property type="molecule type" value="Genomic_DNA"/>
</dbReference>
<comment type="cofactor">
    <cofactor evidence="1">
        <name>[4Fe-4S] cluster</name>
        <dbReference type="ChEBI" id="CHEBI:49883"/>
    </cofactor>
</comment>
<dbReference type="AlphaFoldDB" id="A0A1P8WC85"/>
<dbReference type="InterPro" id="IPR007197">
    <property type="entry name" value="rSAM"/>
</dbReference>
<dbReference type="GO" id="GO:0003824">
    <property type="term" value="F:catalytic activity"/>
    <property type="evidence" value="ECO:0007669"/>
    <property type="project" value="InterPro"/>
</dbReference>
<dbReference type="SFLD" id="SFLDS00029">
    <property type="entry name" value="Radical_SAM"/>
    <property type="match status" value="1"/>
</dbReference>
<dbReference type="SFLD" id="SFLDG01067">
    <property type="entry name" value="SPASM/twitch_domain_containing"/>
    <property type="match status" value="1"/>
</dbReference>
<dbReference type="PANTHER" id="PTHR11228:SF7">
    <property type="entry name" value="PQQA PEPTIDE CYCLASE"/>
    <property type="match status" value="1"/>
</dbReference>
<accession>A0A1P8WC85</accession>
<dbReference type="RefSeq" id="WP_077023382.1">
    <property type="nucleotide sequence ID" value="NZ_CP017641.1"/>
</dbReference>
<dbReference type="InterPro" id="IPR058240">
    <property type="entry name" value="rSAM_sf"/>
</dbReference>
<dbReference type="PANTHER" id="PTHR11228">
    <property type="entry name" value="RADICAL SAM DOMAIN PROTEIN"/>
    <property type="match status" value="1"/>
</dbReference>
<gene>
    <name evidence="7" type="ORF">Fuma_01247</name>
</gene>
<sequence>MESPCQHSDYVEMTVHFRCNLKCRHCMILDSMHWLKPADDSELSALLEENRQSKQWQGLILTGAEVTLRKDLPQLAERARAAGFQHVRIQTHAMRLADMAYCETLVASGIDEYFVSVTADTAARHDLITEVPGSFDKTLQALRNLDTFPGVRLMTNTVVTRLSYQGLPEVVELLKDLRNLVQMDFWNYWPMEEEGNPELLVSHFDVRPYLKQAILLARKYGRHVEVKNFPHCLMGETSSALKNDQPELRIDPKFWDEFNRNGFEQCAYRDICGSTQCLGLNTAYVNHFGWHEDRLSPMPRSA</sequence>